<dbReference type="RefSeq" id="WP_156295953.1">
    <property type="nucleotide sequence ID" value="NZ_CDMG01000009.1"/>
</dbReference>
<gene>
    <name evidence="1" type="ORF">HAL07_11140</name>
</gene>
<evidence type="ECO:0000313" key="1">
    <source>
        <dbReference type="EMBL" id="CRF52649.1"/>
    </source>
</evidence>
<organism evidence="1 2">
    <name type="scientific">Helicobacter ailurogastricus</name>
    <dbReference type="NCBI Taxonomy" id="1578720"/>
    <lineage>
        <taxon>Bacteria</taxon>
        <taxon>Pseudomonadati</taxon>
        <taxon>Campylobacterota</taxon>
        <taxon>Epsilonproteobacteria</taxon>
        <taxon>Campylobacterales</taxon>
        <taxon>Helicobacteraceae</taxon>
        <taxon>Helicobacter</taxon>
    </lineage>
</organism>
<dbReference type="Proteomes" id="UP000043437">
    <property type="component" value="Unassembled WGS sequence"/>
</dbReference>
<accession>A0A0K2Y471</accession>
<dbReference type="EMBL" id="CDMG01000009">
    <property type="protein sequence ID" value="CRF52649.1"/>
    <property type="molecule type" value="Genomic_DNA"/>
</dbReference>
<sequence>MQDQEILTLLEAIAQGKMRGSYQEPNSTEEGKEGIVAHAKRMLAKERKKR</sequence>
<reference evidence="2" key="1">
    <citation type="submission" date="2014-12" db="EMBL/GenBank/DDBJ databases">
        <authorList>
            <person name="Jaenicke S."/>
        </authorList>
    </citation>
    <scope>NUCLEOTIDE SEQUENCE [LARGE SCALE GENOMIC DNA]</scope>
</reference>
<name>A0A0K2Y471_9HELI</name>
<dbReference type="AlphaFoldDB" id="A0A0K2Y471"/>
<dbReference type="GeneID" id="82132527"/>
<protein>
    <submittedName>
        <fullName evidence="1">Uncharacterized protein</fullName>
    </submittedName>
</protein>
<evidence type="ECO:0000313" key="2">
    <source>
        <dbReference type="Proteomes" id="UP000043437"/>
    </source>
</evidence>
<proteinExistence type="predicted"/>